<sequence length="83" mass="9387">MPDTAHIRRRLFLYRIDTSAPAYGSLKEVIITGPRLLAGKTLEEVVSSIEWRQDKAEHFSKHLRDAPQIPHCEASSEITTAKT</sequence>
<organism evidence="1 2">
    <name type="scientific">Clavelina lepadiformis</name>
    <name type="common">Light-bulb sea squirt</name>
    <name type="synonym">Ascidia lepadiformis</name>
    <dbReference type="NCBI Taxonomy" id="159417"/>
    <lineage>
        <taxon>Eukaryota</taxon>
        <taxon>Metazoa</taxon>
        <taxon>Chordata</taxon>
        <taxon>Tunicata</taxon>
        <taxon>Ascidiacea</taxon>
        <taxon>Aplousobranchia</taxon>
        <taxon>Clavelinidae</taxon>
        <taxon>Clavelina</taxon>
    </lineage>
</organism>
<keyword evidence="2" id="KW-1185">Reference proteome</keyword>
<protein>
    <submittedName>
        <fullName evidence="1">Uncharacterized protein</fullName>
    </submittedName>
</protein>
<evidence type="ECO:0000313" key="1">
    <source>
        <dbReference type="EMBL" id="CAK8671525.1"/>
    </source>
</evidence>
<reference evidence="1 2" key="1">
    <citation type="submission" date="2024-02" db="EMBL/GenBank/DDBJ databases">
        <authorList>
            <person name="Daric V."/>
            <person name="Darras S."/>
        </authorList>
    </citation>
    <scope>NUCLEOTIDE SEQUENCE [LARGE SCALE GENOMIC DNA]</scope>
</reference>
<name>A0ABP0EVT8_CLALP</name>
<evidence type="ECO:0000313" key="2">
    <source>
        <dbReference type="Proteomes" id="UP001642483"/>
    </source>
</evidence>
<comment type="caution">
    <text evidence="1">The sequence shown here is derived from an EMBL/GenBank/DDBJ whole genome shotgun (WGS) entry which is preliminary data.</text>
</comment>
<proteinExistence type="predicted"/>
<gene>
    <name evidence="1" type="ORF">CVLEPA_LOCUS581</name>
</gene>
<accession>A0ABP0EVT8</accession>
<dbReference type="EMBL" id="CAWYQH010000001">
    <property type="protein sequence ID" value="CAK8671525.1"/>
    <property type="molecule type" value="Genomic_DNA"/>
</dbReference>
<dbReference type="Proteomes" id="UP001642483">
    <property type="component" value="Unassembled WGS sequence"/>
</dbReference>